<gene>
    <name evidence="1" type="ORF">LY79DRAFT_537290</name>
</gene>
<name>A0AAD8QD88_9PEZI</name>
<comment type="caution">
    <text evidence="1">The sequence shown here is derived from an EMBL/GenBank/DDBJ whole genome shotgun (WGS) entry which is preliminary data.</text>
</comment>
<evidence type="ECO:0000313" key="2">
    <source>
        <dbReference type="Proteomes" id="UP001230504"/>
    </source>
</evidence>
<proteinExistence type="predicted"/>
<accession>A0AAD8QD88</accession>
<keyword evidence="2" id="KW-1185">Reference proteome</keyword>
<organism evidence="1 2">
    <name type="scientific">Colletotrichum navitas</name>
    <dbReference type="NCBI Taxonomy" id="681940"/>
    <lineage>
        <taxon>Eukaryota</taxon>
        <taxon>Fungi</taxon>
        <taxon>Dikarya</taxon>
        <taxon>Ascomycota</taxon>
        <taxon>Pezizomycotina</taxon>
        <taxon>Sordariomycetes</taxon>
        <taxon>Hypocreomycetidae</taxon>
        <taxon>Glomerellales</taxon>
        <taxon>Glomerellaceae</taxon>
        <taxon>Colletotrichum</taxon>
        <taxon>Colletotrichum graminicola species complex</taxon>
    </lineage>
</organism>
<dbReference type="AlphaFoldDB" id="A0AAD8QD88"/>
<evidence type="ECO:0000313" key="1">
    <source>
        <dbReference type="EMBL" id="KAK1599188.1"/>
    </source>
</evidence>
<dbReference type="GeneID" id="85440903"/>
<sequence length="129" mass="13980">MTRDAVGIPSSFASASSSFFLSFFYFSFASSAESLIRYLLYLTWVGYLRASRPWHVKRACQCQSPLGHSISWAALASVLAFHPSFTHFGPKIVMAVLCCHDAGGAWWPPAQLLAVQAALSSTTSGRIGS</sequence>
<reference evidence="1" key="1">
    <citation type="submission" date="2021-06" db="EMBL/GenBank/DDBJ databases">
        <title>Comparative genomics, transcriptomics and evolutionary studies reveal genomic signatures of adaptation to plant cell wall in hemibiotrophic fungi.</title>
        <authorList>
            <consortium name="DOE Joint Genome Institute"/>
            <person name="Baroncelli R."/>
            <person name="Diaz J.F."/>
            <person name="Benocci T."/>
            <person name="Peng M."/>
            <person name="Battaglia E."/>
            <person name="Haridas S."/>
            <person name="Andreopoulos W."/>
            <person name="Labutti K."/>
            <person name="Pangilinan J."/>
            <person name="Floch G.L."/>
            <person name="Makela M.R."/>
            <person name="Henrissat B."/>
            <person name="Grigoriev I.V."/>
            <person name="Crouch J.A."/>
            <person name="De Vries R.P."/>
            <person name="Sukno S.A."/>
            <person name="Thon M.R."/>
        </authorList>
    </citation>
    <scope>NUCLEOTIDE SEQUENCE</scope>
    <source>
        <strain evidence="1">CBS 125086</strain>
    </source>
</reference>
<dbReference type="Proteomes" id="UP001230504">
    <property type="component" value="Unassembled WGS sequence"/>
</dbReference>
<dbReference type="EMBL" id="JAHLJV010000003">
    <property type="protein sequence ID" value="KAK1599188.1"/>
    <property type="molecule type" value="Genomic_DNA"/>
</dbReference>
<dbReference type="RefSeq" id="XP_060419850.1">
    <property type="nucleotide sequence ID" value="XM_060556663.1"/>
</dbReference>
<protein>
    <submittedName>
        <fullName evidence="1">Uncharacterized protein</fullName>
    </submittedName>
</protein>